<gene>
    <name evidence="2" type="ORF">PPTG_04121</name>
</gene>
<protein>
    <recommendedName>
        <fullName evidence="4">Tc1-like transposase DDE domain-containing protein</fullName>
    </recommendedName>
</protein>
<feature type="compositionally biased region" description="Polar residues" evidence="1">
    <location>
        <begin position="7"/>
        <end position="27"/>
    </location>
</feature>
<sequence>MVESKRSSTSRPAGSKTVTVQQDNATPHTSAYSEAVKQACYSDGWKINFLNQPPRRPDLLDLGFYSSIQALQYQKRAYGVEQLVATVMSACSELQSVTLSKCFLTLRSVLEQAMLNQGGKRVQDPASEQGQVAPLGDLPLLLPCSSETVEIANAALDEVIV</sequence>
<dbReference type="Proteomes" id="UP000018817">
    <property type="component" value="Unassembled WGS sequence"/>
</dbReference>
<dbReference type="InterPro" id="IPR036397">
    <property type="entry name" value="RNaseH_sf"/>
</dbReference>
<name>W2QZK4_PHYN3</name>
<feature type="region of interest" description="Disordered" evidence="1">
    <location>
        <begin position="1"/>
        <end position="27"/>
    </location>
</feature>
<evidence type="ECO:0000256" key="1">
    <source>
        <dbReference type="SAM" id="MobiDB-lite"/>
    </source>
</evidence>
<dbReference type="VEuPathDB" id="FungiDB:PPTG_04121"/>
<evidence type="ECO:0000313" key="3">
    <source>
        <dbReference type="Proteomes" id="UP000018817"/>
    </source>
</evidence>
<dbReference type="PANTHER" id="PTHR47169">
    <property type="entry name" value="OS01G0541250 PROTEIN"/>
    <property type="match status" value="1"/>
</dbReference>
<dbReference type="GeneID" id="20174236"/>
<accession>W2QZK4</accession>
<proteinExistence type="predicted"/>
<dbReference type="GO" id="GO:0003676">
    <property type="term" value="F:nucleic acid binding"/>
    <property type="evidence" value="ECO:0007669"/>
    <property type="project" value="InterPro"/>
</dbReference>
<dbReference type="STRING" id="761204.W2QZK4"/>
<dbReference type="EMBL" id="KI669566">
    <property type="protein sequence ID" value="ETN18543.1"/>
    <property type="molecule type" value="Genomic_DNA"/>
</dbReference>
<evidence type="ECO:0008006" key="4">
    <source>
        <dbReference type="Google" id="ProtNLM"/>
    </source>
</evidence>
<reference evidence="2 3" key="2">
    <citation type="submission" date="2013-11" db="EMBL/GenBank/DDBJ databases">
        <title>The Genome Sequence of Phytophthora parasitica INRA-310.</title>
        <authorList>
            <consortium name="The Broad Institute Genomics Platform"/>
            <person name="Russ C."/>
            <person name="Tyler B."/>
            <person name="Panabieres F."/>
            <person name="Shan W."/>
            <person name="Tripathy S."/>
            <person name="Grunwald N."/>
            <person name="Machado M."/>
            <person name="Johnson C.S."/>
            <person name="Arredondo F."/>
            <person name="Hong C."/>
            <person name="Coffey M."/>
            <person name="Young S.K."/>
            <person name="Zeng Q."/>
            <person name="Gargeya S."/>
            <person name="Fitzgerald M."/>
            <person name="Abouelleil A."/>
            <person name="Alvarado L."/>
            <person name="Chapman S.B."/>
            <person name="Gainer-Dewar J."/>
            <person name="Goldberg J."/>
            <person name="Griggs A."/>
            <person name="Gujja S."/>
            <person name="Hansen M."/>
            <person name="Howarth C."/>
            <person name="Imamovic A."/>
            <person name="Ireland A."/>
            <person name="Larimer J."/>
            <person name="McCowan C."/>
            <person name="Murphy C."/>
            <person name="Pearson M."/>
            <person name="Poon T.W."/>
            <person name="Priest M."/>
            <person name="Roberts A."/>
            <person name="Saif S."/>
            <person name="Shea T."/>
            <person name="Sykes S."/>
            <person name="Wortman J."/>
            <person name="Nusbaum C."/>
            <person name="Birren B."/>
        </authorList>
    </citation>
    <scope>NUCLEOTIDE SEQUENCE [LARGE SCALE GENOMIC DNA]</scope>
    <source>
        <strain evidence="2 3">INRA-310</strain>
    </source>
</reference>
<evidence type="ECO:0000313" key="2">
    <source>
        <dbReference type="EMBL" id="ETN18543.1"/>
    </source>
</evidence>
<dbReference type="RefSeq" id="XP_008896195.1">
    <property type="nucleotide sequence ID" value="XM_008897947.1"/>
</dbReference>
<dbReference type="OrthoDB" id="125932at2759"/>
<dbReference type="AlphaFoldDB" id="W2QZK4"/>
<organism evidence="2 3">
    <name type="scientific">Phytophthora nicotianae (strain INRA-310)</name>
    <name type="common">Phytophthora parasitica</name>
    <dbReference type="NCBI Taxonomy" id="761204"/>
    <lineage>
        <taxon>Eukaryota</taxon>
        <taxon>Sar</taxon>
        <taxon>Stramenopiles</taxon>
        <taxon>Oomycota</taxon>
        <taxon>Peronosporomycetes</taxon>
        <taxon>Peronosporales</taxon>
        <taxon>Peronosporaceae</taxon>
        <taxon>Phytophthora</taxon>
    </lineage>
</organism>
<reference evidence="3" key="1">
    <citation type="submission" date="2011-12" db="EMBL/GenBank/DDBJ databases">
        <authorList>
            <consortium name="The Broad Institute Genome Sequencing Platform"/>
            <person name="Russ C."/>
            <person name="Tyler B."/>
            <person name="Panabieres F."/>
            <person name="Shan W."/>
            <person name="Tripathy S."/>
            <person name="Grunwald N."/>
            <person name="Machado M."/>
            <person name="Young S.K."/>
            <person name="Zeng Q."/>
            <person name="Gargeya S."/>
            <person name="Fitzgerald M."/>
            <person name="Haas B."/>
            <person name="Abouelleil A."/>
            <person name="Alvarado L."/>
            <person name="Arachchi H.M."/>
            <person name="Berlin A."/>
            <person name="Chapman S.B."/>
            <person name="Gearin G."/>
            <person name="Goldberg J."/>
            <person name="Griggs A."/>
            <person name="Gujja S."/>
            <person name="Hansen M."/>
            <person name="Heiman D."/>
            <person name="Howarth C."/>
            <person name="Larimer J."/>
            <person name="Lui A."/>
            <person name="MacDonald P.J.P."/>
            <person name="McCowen C."/>
            <person name="Montmayeur A."/>
            <person name="Murphy C."/>
            <person name="Neiman D."/>
            <person name="Pearson M."/>
            <person name="Priest M."/>
            <person name="Roberts A."/>
            <person name="Saif S."/>
            <person name="Shea T."/>
            <person name="Sisk P."/>
            <person name="Stolte C."/>
            <person name="Sykes S."/>
            <person name="Wortman J."/>
            <person name="Nusbaum C."/>
            <person name="Birren B."/>
        </authorList>
    </citation>
    <scope>NUCLEOTIDE SEQUENCE [LARGE SCALE GENOMIC DNA]</scope>
    <source>
        <strain evidence="3">INRA-310</strain>
    </source>
</reference>
<dbReference type="Gene3D" id="3.30.420.10">
    <property type="entry name" value="Ribonuclease H-like superfamily/Ribonuclease H"/>
    <property type="match status" value="1"/>
</dbReference>